<dbReference type="RefSeq" id="WP_009629384.1">
    <property type="nucleotide sequence ID" value="NZ_VBTY01000293.1"/>
</dbReference>
<evidence type="ECO:0000313" key="1">
    <source>
        <dbReference type="EMBL" id="MDG3497179.1"/>
    </source>
</evidence>
<name>A0A9X4MCR7_9CYAN</name>
<evidence type="ECO:0000313" key="2">
    <source>
        <dbReference type="Proteomes" id="UP001152872"/>
    </source>
</evidence>
<dbReference type="EMBL" id="VBTY01000293">
    <property type="protein sequence ID" value="MDG3497179.1"/>
    <property type="molecule type" value="Genomic_DNA"/>
</dbReference>
<keyword evidence="2" id="KW-1185">Reference proteome</keyword>
<comment type="caution">
    <text evidence="1">The sequence shown here is derived from an EMBL/GenBank/DDBJ whole genome shotgun (WGS) entry which is preliminary data.</text>
</comment>
<gene>
    <name evidence="1" type="ORF">FEV09_21805</name>
</gene>
<sequence>MGNVDSLEKLDAMLLEGLDSGKLVEMTDELWEQMRSRLVQRLQGKTIQKFVNEVSDTNEAT</sequence>
<reference evidence="1" key="1">
    <citation type="submission" date="2019-05" db="EMBL/GenBank/DDBJ databases">
        <title>Whole genome sequencing of Pseudanabaena catenata USMAC16.</title>
        <authorList>
            <person name="Khan Z."/>
            <person name="Omar W.M."/>
            <person name="Convey P."/>
            <person name="Merican F."/>
            <person name="Najimudin N."/>
        </authorList>
    </citation>
    <scope>NUCLEOTIDE SEQUENCE</scope>
    <source>
        <strain evidence="1">USMAC16</strain>
    </source>
</reference>
<accession>A0A9X4MCR7</accession>
<protein>
    <submittedName>
        <fullName evidence="1">Uncharacterized protein</fullName>
    </submittedName>
</protein>
<organism evidence="1 2">
    <name type="scientific">Pseudanabaena catenata USMAC16</name>
    <dbReference type="NCBI Taxonomy" id="1855837"/>
    <lineage>
        <taxon>Bacteria</taxon>
        <taxon>Bacillati</taxon>
        <taxon>Cyanobacteriota</taxon>
        <taxon>Cyanophyceae</taxon>
        <taxon>Pseudanabaenales</taxon>
        <taxon>Pseudanabaenaceae</taxon>
        <taxon>Pseudanabaena</taxon>
    </lineage>
</organism>
<dbReference type="AlphaFoldDB" id="A0A9X4MCR7"/>
<dbReference type="Proteomes" id="UP001152872">
    <property type="component" value="Unassembled WGS sequence"/>
</dbReference>
<proteinExistence type="predicted"/>